<dbReference type="EMBL" id="JABBNT010000008">
    <property type="protein sequence ID" value="NMM46650.1"/>
    <property type="molecule type" value="Genomic_DNA"/>
</dbReference>
<keyword evidence="9" id="KW-1185">Reference proteome</keyword>
<dbReference type="GO" id="GO:0016787">
    <property type="term" value="F:hydrolase activity"/>
    <property type="evidence" value="ECO:0007669"/>
    <property type="project" value="UniProtKB-KW"/>
</dbReference>
<dbReference type="AlphaFoldDB" id="A0A7Y0E3N3"/>
<dbReference type="SUPFAM" id="SSF53649">
    <property type="entry name" value="Alkaline phosphatase-like"/>
    <property type="match status" value="1"/>
</dbReference>
<keyword evidence="8" id="KW-0378">Hydrolase</keyword>
<dbReference type="InterPro" id="IPR000917">
    <property type="entry name" value="Sulfatase_N"/>
</dbReference>
<dbReference type="InterPro" id="IPR050448">
    <property type="entry name" value="OpgB/LTA_synthase_biosynth"/>
</dbReference>
<feature type="domain" description="Sulfatase N-terminal" evidence="7">
    <location>
        <begin position="281"/>
        <end position="550"/>
    </location>
</feature>
<name>A0A7Y0E3N3_9PROT</name>
<feature type="transmembrane region" description="Helical" evidence="6">
    <location>
        <begin position="50"/>
        <end position="72"/>
    </location>
</feature>
<dbReference type="PANTHER" id="PTHR47371">
    <property type="entry name" value="LIPOTEICHOIC ACID SYNTHASE"/>
    <property type="match status" value="1"/>
</dbReference>
<evidence type="ECO:0000256" key="2">
    <source>
        <dbReference type="ARBA" id="ARBA00022475"/>
    </source>
</evidence>
<gene>
    <name evidence="8" type="ORF">HH303_19325</name>
</gene>
<evidence type="ECO:0000256" key="5">
    <source>
        <dbReference type="ARBA" id="ARBA00023136"/>
    </source>
</evidence>
<dbReference type="Gene3D" id="3.30.1120.80">
    <property type="match status" value="1"/>
</dbReference>
<feature type="transmembrane region" description="Helical" evidence="6">
    <location>
        <begin position="93"/>
        <end position="115"/>
    </location>
</feature>
<dbReference type="InterPro" id="IPR017850">
    <property type="entry name" value="Alkaline_phosphatase_core_sf"/>
</dbReference>
<dbReference type="Proteomes" id="UP000539372">
    <property type="component" value="Unassembled WGS sequence"/>
</dbReference>
<evidence type="ECO:0000256" key="3">
    <source>
        <dbReference type="ARBA" id="ARBA00022692"/>
    </source>
</evidence>
<evidence type="ECO:0000256" key="1">
    <source>
        <dbReference type="ARBA" id="ARBA00004651"/>
    </source>
</evidence>
<dbReference type="PANTHER" id="PTHR47371:SF3">
    <property type="entry name" value="PHOSPHOGLYCEROL TRANSFERASE I"/>
    <property type="match status" value="1"/>
</dbReference>
<dbReference type="GO" id="GO:0005886">
    <property type="term" value="C:plasma membrane"/>
    <property type="evidence" value="ECO:0007669"/>
    <property type="project" value="UniProtKB-SubCell"/>
</dbReference>
<evidence type="ECO:0000313" key="9">
    <source>
        <dbReference type="Proteomes" id="UP000539372"/>
    </source>
</evidence>
<keyword evidence="5 6" id="KW-0472">Membrane</keyword>
<comment type="subcellular location">
    <subcellularLocation>
        <location evidence="1">Cell membrane</location>
        <topology evidence="1">Multi-pass membrane protein</topology>
    </subcellularLocation>
</comment>
<feature type="transmembrane region" description="Helical" evidence="6">
    <location>
        <begin position="178"/>
        <end position="199"/>
    </location>
</feature>
<protein>
    <submittedName>
        <fullName evidence="8">Sulfatase-like hydrolase/transferase</fullName>
    </submittedName>
</protein>
<keyword evidence="8" id="KW-0808">Transferase</keyword>
<feature type="transmembrane region" description="Helical" evidence="6">
    <location>
        <begin position="16"/>
        <end position="38"/>
    </location>
</feature>
<organism evidence="8 9">
    <name type="scientific">Pacificispira spongiicola</name>
    <dbReference type="NCBI Taxonomy" id="2729598"/>
    <lineage>
        <taxon>Bacteria</taxon>
        <taxon>Pseudomonadati</taxon>
        <taxon>Pseudomonadota</taxon>
        <taxon>Alphaproteobacteria</taxon>
        <taxon>Rhodospirillales</taxon>
        <taxon>Rhodospirillaceae</taxon>
        <taxon>Pacificispira</taxon>
    </lineage>
</organism>
<keyword evidence="4 6" id="KW-1133">Transmembrane helix</keyword>
<feature type="transmembrane region" description="Helical" evidence="6">
    <location>
        <begin position="146"/>
        <end position="166"/>
    </location>
</feature>
<dbReference type="Gene3D" id="3.40.720.10">
    <property type="entry name" value="Alkaline Phosphatase, subunit A"/>
    <property type="match status" value="1"/>
</dbReference>
<keyword evidence="3 6" id="KW-0812">Transmembrane</keyword>
<dbReference type="CDD" id="cd16015">
    <property type="entry name" value="LTA_synthase"/>
    <property type="match status" value="1"/>
</dbReference>
<dbReference type="Pfam" id="PF00884">
    <property type="entry name" value="Sulfatase"/>
    <property type="match status" value="1"/>
</dbReference>
<dbReference type="RefSeq" id="WP_169627048.1">
    <property type="nucleotide sequence ID" value="NZ_JABBNT010000008.1"/>
</dbReference>
<comment type="caution">
    <text evidence="8">The sequence shown here is derived from an EMBL/GenBank/DDBJ whole genome shotgun (WGS) entry which is preliminary data.</text>
</comment>
<dbReference type="GO" id="GO:0016740">
    <property type="term" value="F:transferase activity"/>
    <property type="evidence" value="ECO:0007669"/>
    <property type="project" value="UniProtKB-KW"/>
</dbReference>
<accession>A0A7Y0E3N3</accession>
<evidence type="ECO:0000259" key="7">
    <source>
        <dbReference type="Pfam" id="PF00884"/>
    </source>
</evidence>
<evidence type="ECO:0000256" key="6">
    <source>
        <dbReference type="SAM" id="Phobius"/>
    </source>
</evidence>
<sequence length="661" mass="73641">MVPRTFKNCSRGLGRLLWLALAFLGISLLTRIGLALFSGESYSVGSWLRFLAVGMLFDAAVLPWLLLPWAVYDAIVPEKIDRPFLKCAETIWAGIWAIAYFSFFSVVAFGEFAFWGEFSSRFDFIAVDYLVYTHEVIGNIQESYPVGLWSGAIVLFSAGVWALTWPRDMAPPVAGWKLRFLRIPVLGLAAFAGVSGLTMDTALRTENAYVGQLSLNGLYSLFHAYRHNELDYERYYPILPAERLNDRIRSLVAQPGTSFISSSGIDRNVTARADAGRRDVNVVLISVESLSGDYLGMFGNTQNLTPELDKLANDGLLFTNLYATGTRTVRGLEALSIGTPPTPGQSIVRRPQNGGLENVGEELKEQGWTPYWVYGGYGYFDNMNAYFCANEYKVVDRTDLDAEGIAAHSENIWGVADEDLYSLAMRQFDREFESGNRFFAHIMTTSNHRPYTFPEGRVNFPQHHREGGVAYTDWAIGNFIRRASEKPWFKNTLFIITADHTAKAAGKTDLPPSRYHIPMIWYAPGLIGPGVEGRLMSQVDIAPTLMGWLGLDYTSRFFGYDLFRLEPGRERAFISTYQKLGYLKGGRLVILDVNKPPVVVDGFDAETETAGTEGTAAIAGDDALIEEAIAWYQSASSLFREGLLKDIADDGDEEQKAPACR</sequence>
<evidence type="ECO:0000313" key="8">
    <source>
        <dbReference type="EMBL" id="NMM46650.1"/>
    </source>
</evidence>
<reference evidence="8 9" key="1">
    <citation type="submission" date="2020-04" db="EMBL/GenBank/DDBJ databases">
        <title>Rhodospirillaceae bacterium KN72 isolated from deep sea.</title>
        <authorList>
            <person name="Zhang D.-C."/>
        </authorList>
    </citation>
    <scope>NUCLEOTIDE SEQUENCE [LARGE SCALE GENOMIC DNA]</scope>
    <source>
        <strain evidence="8 9">KN72</strain>
    </source>
</reference>
<evidence type="ECO:0000256" key="4">
    <source>
        <dbReference type="ARBA" id="ARBA00022989"/>
    </source>
</evidence>
<keyword evidence="2" id="KW-1003">Cell membrane</keyword>
<proteinExistence type="predicted"/>